<sequence length="409" mass="46155">MRPRLLSGSCTSSIFIALNILCLCLPISGTQVCWECRSLDLQEAAGVGLSLSPDYGSVSLVFTNGSSMSAGIIPGTPGYLAALIDLSRMDMPQKSMRPHHDIRLEPETSKSTTSWMSVWRSFLQQFHSHTLPNHPQSLSPTLEPISDMIRALFAVASTIHHLQHRTAFLAIPNFVMDSTYALSLIDPLLSGAGLHGFHSRWWDESRAALLGLYQLQHCYGIHVNETHQIPDIECEKYNGRLIHSFLSIQLDASYFGLHQMYRNDGLIAISENMTEDHFDRGTNSLNAQDPDQYWGWVKDRVSYFSRHGAEPIDLLILHGTGVTRPEFLQLVQEVFAHNDKIKPEEYLRTAEEHAYAASKGAAQIAKTGMWTNFEHCIPRYGCPLSEHAPPEFQWHQAEQEPREECREEL</sequence>
<dbReference type="EMBL" id="KN847042">
    <property type="protein sequence ID" value="KIW30408.1"/>
    <property type="molecule type" value="Genomic_DNA"/>
</dbReference>
<reference evidence="2 3" key="1">
    <citation type="submission" date="2015-01" db="EMBL/GenBank/DDBJ databases">
        <title>The Genome Sequence of Cladophialophora immunda CBS83496.</title>
        <authorList>
            <consortium name="The Broad Institute Genomics Platform"/>
            <person name="Cuomo C."/>
            <person name="de Hoog S."/>
            <person name="Gorbushina A."/>
            <person name="Stielow B."/>
            <person name="Teixiera M."/>
            <person name="Abouelleil A."/>
            <person name="Chapman S.B."/>
            <person name="Priest M."/>
            <person name="Young S.K."/>
            <person name="Wortman J."/>
            <person name="Nusbaum C."/>
            <person name="Birren B."/>
        </authorList>
    </citation>
    <scope>NUCLEOTIDE SEQUENCE [LARGE SCALE GENOMIC DNA]</scope>
    <source>
        <strain evidence="2 3">CBS 83496</strain>
    </source>
</reference>
<feature type="signal peptide" evidence="1">
    <location>
        <begin position="1"/>
        <end position="29"/>
    </location>
</feature>
<protein>
    <submittedName>
        <fullName evidence="2">Uncharacterized protein</fullName>
    </submittedName>
</protein>
<dbReference type="VEuPathDB" id="FungiDB:PV07_06153"/>
<dbReference type="OrthoDB" id="3643156at2759"/>
<dbReference type="HOGENOM" id="CLU_049213_0_0_1"/>
<dbReference type="Proteomes" id="UP000054466">
    <property type="component" value="Unassembled WGS sequence"/>
</dbReference>
<keyword evidence="1" id="KW-0732">Signal</keyword>
<dbReference type="AlphaFoldDB" id="A0A0D2CGZ5"/>
<dbReference type="GeneID" id="27345347"/>
<proteinExistence type="predicted"/>
<keyword evidence="3" id="KW-1185">Reference proteome</keyword>
<evidence type="ECO:0000256" key="1">
    <source>
        <dbReference type="SAM" id="SignalP"/>
    </source>
</evidence>
<name>A0A0D2CGZ5_9EURO</name>
<evidence type="ECO:0000313" key="3">
    <source>
        <dbReference type="Proteomes" id="UP000054466"/>
    </source>
</evidence>
<organism evidence="2 3">
    <name type="scientific">Cladophialophora immunda</name>
    <dbReference type="NCBI Taxonomy" id="569365"/>
    <lineage>
        <taxon>Eukaryota</taxon>
        <taxon>Fungi</taxon>
        <taxon>Dikarya</taxon>
        <taxon>Ascomycota</taxon>
        <taxon>Pezizomycotina</taxon>
        <taxon>Eurotiomycetes</taxon>
        <taxon>Chaetothyriomycetidae</taxon>
        <taxon>Chaetothyriales</taxon>
        <taxon>Herpotrichiellaceae</taxon>
        <taxon>Cladophialophora</taxon>
    </lineage>
</organism>
<dbReference type="RefSeq" id="XP_016250624.1">
    <property type="nucleotide sequence ID" value="XM_016393105.1"/>
</dbReference>
<feature type="chain" id="PRO_5005428024" evidence="1">
    <location>
        <begin position="30"/>
        <end position="409"/>
    </location>
</feature>
<gene>
    <name evidence="2" type="ORF">PV07_06153</name>
</gene>
<accession>A0A0D2CGZ5</accession>
<evidence type="ECO:0000313" key="2">
    <source>
        <dbReference type="EMBL" id="KIW30408.1"/>
    </source>
</evidence>